<evidence type="ECO:0008006" key="3">
    <source>
        <dbReference type="Google" id="ProtNLM"/>
    </source>
</evidence>
<protein>
    <recommendedName>
        <fullName evidence="3">Glycosyltransferase</fullName>
    </recommendedName>
</protein>
<gene>
    <name evidence="1" type="ORF">RED65_12524</name>
</gene>
<dbReference type="HOGENOM" id="CLU_048991_0_0_6"/>
<keyword evidence="2" id="KW-1185">Reference proteome</keyword>
<accession>Q1N3H8</accession>
<sequence>MTYMLTGRPREHFFEMEVFGDFWYRPGLSFVSQAGQLNYWQTYRQNQLAQFMKDVATLPVQQFDLIISDFEPVSAWAGKLKGVPVLGCGHQYAFSENTPVAGDNWLSRKIMQHFAPADFAVGQHWFPYEYNVLPPIIDSTLKPKEKSGKYLVYLPFEDQQKVLAILNQIKDHQFIQYSSELKPQSRGNVEQKTACVHGFKQDLMAAEGVICNSGFELNSECIHLGLPILTKPLSGQMEQASNALALEQLELGSILETLEPQAITSWLDNEKTGSAKPWPDVAKALSEWILNGQWHDVQDLARSLWSAQYLPPNPPILSDTVDTANTSRAISA</sequence>
<dbReference type="AlphaFoldDB" id="Q1N3H8"/>
<organism evidence="1 2">
    <name type="scientific">Bermanella marisrubri</name>
    <dbReference type="NCBI Taxonomy" id="207949"/>
    <lineage>
        <taxon>Bacteria</taxon>
        <taxon>Pseudomonadati</taxon>
        <taxon>Pseudomonadota</taxon>
        <taxon>Gammaproteobacteria</taxon>
        <taxon>Oceanospirillales</taxon>
        <taxon>Oceanospirillaceae</taxon>
        <taxon>Bermanella</taxon>
    </lineage>
</organism>
<dbReference type="STRING" id="207949.RED65_12524"/>
<proteinExistence type="predicted"/>
<dbReference type="SUPFAM" id="SSF53756">
    <property type="entry name" value="UDP-Glycosyltransferase/glycogen phosphorylase"/>
    <property type="match status" value="1"/>
</dbReference>
<evidence type="ECO:0000313" key="2">
    <source>
        <dbReference type="Proteomes" id="UP000004263"/>
    </source>
</evidence>
<reference evidence="1 2" key="1">
    <citation type="submission" date="2006-03" db="EMBL/GenBank/DDBJ databases">
        <authorList>
            <person name="Pinhassi J."/>
            <person name="Pedros-Alio C."/>
            <person name="Ferriera S."/>
            <person name="Johnson J."/>
            <person name="Kravitz S."/>
            <person name="Halpern A."/>
            <person name="Remington K."/>
            <person name="Beeson K."/>
            <person name="Tran B."/>
            <person name="Rogers Y.-H."/>
            <person name="Friedman R."/>
            <person name="Venter J.C."/>
        </authorList>
    </citation>
    <scope>NUCLEOTIDE SEQUENCE [LARGE SCALE GENOMIC DNA]</scope>
    <source>
        <strain evidence="1 2">RED65</strain>
    </source>
</reference>
<dbReference type="Pfam" id="PF13528">
    <property type="entry name" value="Glyco_trans_1_3"/>
    <property type="match status" value="1"/>
</dbReference>
<dbReference type="EMBL" id="AAQH01000004">
    <property type="protein sequence ID" value="EAT12896.1"/>
    <property type="molecule type" value="Genomic_DNA"/>
</dbReference>
<name>Q1N3H8_9GAMM</name>
<dbReference type="Proteomes" id="UP000004263">
    <property type="component" value="Unassembled WGS sequence"/>
</dbReference>
<evidence type="ECO:0000313" key="1">
    <source>
        <dbReference type="EMBL" id="EAT12896.1"/>
    </source>
</evidence>
<comment type="caution">
    <text evidence="1">The sequence shown here is derived from an EMBL/GenBank/DDBJ whole genome shotgun (WGS) entry which is preliminary data.</text>
</comment>
<dbReference type="Gene3D" id="3.40.50.2000">
    <property type="entry name" value="Glycogen Phosphorylase B"/>
    <property type="match status" value="1"/>
</dbReference>